<gene>
    <name evidence="1" type="ORF">TTHERM_000174927</name>
</gene>
<reference evidence="2" key="1">
    <citation type="journal article" date="2006" name="PLoS Biol.">
        <title>Macronuclear genome sequence of the ciliate Tetrahymena thermophila, a model eukaryote.</title>
        <authorList>
            <person name="Eisen J.A."/>
            <person name="Coyne R.S."/>
            <person name="Wu M."/>
            <person name="Wu D."/>
            <person name="Thiagarajan M."/>
            <person name="Wortman J.R."/>
            <person name="Badger J.H."/>
            <person name="Ren Q."/>
            <person name="Amedeo P."/>
            <person name="Jones K.M."/>
            <person name="Tallon L.J."/>
            <person name="Delcher A.L."/>
            <person name="Salzberg S.L."/>
            <person name="Silva J.C."/>
            <person name="Haas B.J."/>
            <person name="Majoros W.H."/>
            <person name="Farzad M."/>
            <person name="Carlton J.M."/>
            <person name="Smith R.K. Jr."/>
            <person name="Garg J."/>
            <person name="Pearlman R.E."/>
            <person name="Karrer K.M."/>
            <person name="Sun L."/>
            <person name="Manning G."/>
            <person name="Elde N.C."/>
            <person name="Turkewitz A.P."/>
            <person name="Asai D.J."/>
            <person name="Wilkes D.E."/>
            <person name="Wang Y."/>
            <person name="Cai H."/>
            <person name="Collins K."/>
            <person name="Stewart B.A."/>
            <person name="Lee S.R."/>
            <person name="Wilamowska K."/>
            <person name="Weinberg Z."/>
            <person name="Ruzzo W.L."/>
            <person name="Wloga D."/>
            <person name="Gaertig J."/>
            <person name="Frankel J."/>
            <person name="Tsao C.-C."/>
            <person name="Gorovsky M.A."/>
            <person name="Keeling P.J."/>
            <person name="Waller R.F."/>
            <person name="Patron N.J."/>
            <person name="Cherry J.M."/>
            <person name="Stover N.A."/>
            <person name="Krieger C.J."/>
            <person name="del Toro C."/>
            <person name="Ryder H.F."/>
            <person name="Williamson S.C."/>
            <person name="Barbeau R.A."/>
            <person name="Hamilton E.P."/>
            <person name="Orias E."/>
        </authorList>
    </citation>
    <scope>NUCLEOTIDE SEQUENCE [LARGE SCALE GENOMIC DNA]</scope>
    <source>
        <strain evidence="2">SB210</strain>
    </source>
</reference>
<dbReference type="Proteomes" id="UP000009168">
    <property type="component" value="Unassembled WGS sequence"/>
</dbReference>
<evidence type="ECO:0000313" key="1">
    <source>
        <dbReference type="EMBL" id="EWS76207.1"/>
    </source>
</evidence>
<dbReference type="OrthoDB" id="300641at2759"/>
<keyword evidence="2" id="KW-1185">Reference proteome</keyword>
<protein>
    <submittedName>
        <fullName evidence="1">Variant specific surface protein S2, putative</fullName>
    </submittedName>
</protein>
<name>W7XEM8_TETTS</name>
<dbReference type="GeneID" id="24437666"/>
<evidence type="ECO:0000313" key="2">
    <source>
        <dbReference type="Proteomes" id="UP000009168"/>
    </source>
</evidence>
<accession>W7XEM8</accession>
<dbReference type="InParanoid" id="W7XEM8"/>
<dbReference type="Gene3D" id="2.10.220.10">
    <property type="entry name" value="Hormone Receptor, Insulin-like Growth Factor Receptor 1, Chain A, domain 2"/>
    <property type="match status" value="1"/>
</dbReference>
<sequence length="171" mass="19737">MCEECSPGCKNCESDNFCSQCQSGYYIENNICNECLPNCQNCNNKITCELCQSGYHIHEQTNQCVICSQQLGYYISGKYCKQCNVACKECSGPTDLDCTICNQFYFQIDTTTKRCQTCPNNAYLNSSNFKLQYAYQGLKLIFQLKLLLSMQLLVMRKWIHIIQLKIMYTEL</sequence>
<dbReference type="EMBL" id="GG662840">
    <property type="protein sequence ID" value="EWS76207.1"/>
    <property type="molecule type" value="Genomic_DNA"/>
</dbReference>
<dbReference type="AlphaFoldDB" id="W7XEM8"/>
<proteinExistence type="predicted"/>
<dbReference type="KEGG" id="tet:TTHERM_000174927"/>
<dbReference type="InterPro" id="IPR006212">
    <property type="entry name" value="Furin_repeat"/>
</dbReference>
<dbReference type="InterPro" id="IPR009030">
    <property type="entry name" value="Growth_fac_rcpt_cys_sf"/>
</dbReference>
<dbReference type="SMART" id="SM00261">
    <property type="entry name" value="FU"/>
    <property type="match status" value="2"/>
</dbReference>
<dbReference type="RefSeq" id="XP_012651254.1">
    <property type="nucleotide sequence ID" value="XM_012795800.1"/>
</dbReference>
<dbReference type="SUPFAM" id="SSF57184">
    <property type="entry name" value="Growth factor receptor domain"/>
    <property type="match status" value="1"/>
</dbReference>
<organism evidence="1 2">
    <name type="scientific">Tetrahymena thermophila (strain SB210)</name>
    <dbReference type="NCBI Taxonomy" id="312017"/>
    <lineage>
        <taxon>Eukaryota</taxon>
        <taxon>Sar</taxon>
        <taxon>Alveolata</taxon>
        <taxon>Ciliophora</taxon>
        <taxon>Intramacronucleata</taxon>
        <taxon>Oligohymenophorea</taxon>
        <taxon>Hymenostomatida</taxon>
        <taxon>Tetrahymenina</taxon>
        <taxon>Tetrahymenidae</taxon>
        <taxon>Tetrahymena</taxon>
    </lineage>
</organism>